<dbReference type="GO" id="GO:0061711">
    <property type="term" value="F:tRNA N(6)-L-threonylcarbamoyladenine synthase activity"/>
    <property type="evidence" value="ECO:0007669"/>
    <property type="project" value="UniProtKB-EC"/>
</dbReference>
<dbReference type="EMBL" id="CAEZTC010000150">
    <property type="protein sequence ID" value="CAB4566266.1"/>
    <property type="molecule type" value="Genomic_DNA"/>
</dbReference>
<name>A0A6J6DRX5_9ZZZZ</name>
<gene>
    <name evidence="10" type="ORF">UFOPK1572_01124</name>
</gene>
<dbReference type="HAMAP" id="MF_01445">
    <property type="entry name" value="TsaD"/>
    <property type="match status" value="1"/>
</dbReference>
<comment type="catalytic activity">
    <reaction evidence="8">
        <text>L-threonylcarbamoyladenylate + adenosine(37) in tRNA = N(6)-L-threonylcarbamoyladenosine(37) in tRNA + AMP + H(+)</text>
        <dbReference type="Rhea" id="RHEA:37059"/>
        <dbReference type="Rhea" id="RHEA-COMP:10162"/>
        <dbReference type="Rhea" id="RHEA-COMP:10163"/>
        <dbReference type="ChEBI" id="CHEBI:15378"/>
        <dbReference type="ChEBI" id="CHEBI:73682"/>
        <dbReference type="ChEBI" id="CHEBI:74411"/>
        <dbReference type="ChEBI" id="CHEBI:74418"/>
        <dbReference type="ChEBI" id="CHEBI:456215"/>
        <dbReference type="EC" id="2.3.1.234"/>
    </reaction>
</comment>
<dbReference type="AlphaFoldDB" id="A0A6J6DRX5"/>
<dbReference type="GO" id="GO:0002949">
    <property type="term" value="P:tRNA threonylcarbamoyladenosine modification"/>
    <property type="evidence" value="ECO:0007669"/>
    <property type="project" value="InterPro"/>
</dbReference>
<evidence type="ECO:0000256" key="2">
    <source>
        <dbReference type="ARBA" id="ARBA00022490"/>
    </source>
</evidence>
<evidence type="ECO:0000256" key="1">
    <source>
        <dbReference type="ARBA" id="ARBA00012156"/>
    </source>
</evidence>
<dbReference type="Gene3D" id="3.30.420.40">
    <property type="match status" value="2"/>
</dbReference>
<keyword evidence="3" id="KW-0808">Transferase</keyword>
<dbReference type="InterPro" id="IPR043129">
    <property type="entry name" value="ATPase_NBD"/>
</dbReference>
<keyword evidence="2" id="KW-0963">Cytoplasm</keyword>
<dbReference type="PRINTS" id="PR00789">
    <property type="entry name" value="OSIALOPTASE"/>
</dbReference>
<keyword evidence="5" id="KW-0479">Metal-binding</keyword>
<dbReference type="GO" id="GO:0046872">
    <property type="term" value="F:metal ion binding"/>
    <property type="evidence" value="ECO:0007669"/>
    <property type="project" value="UniProtKB-KW"/>
</dbReference>
<dbReference type="EC" id="2.3.1.234" evidence="1"/>
<evidence type="ECO:0000256" key="7">
    <source>
        <dbReference type="ARBA" id="ARBA00023315"/>
    </source>
</evidence>
<evidence type="ECO:0000256" key="5">
    <source>
        <dbReference type="ARBA" id="ARBA00022723"/>
    </source>
</evidence>
<dbReference type="InterPro" id="IPR000905">
    <property type="entry name" value="Gcp-like_dom"/>
</dbReference>
<dbReference type="PANTHER" id="PTHR11735">
    <property type="entry name" value="TRNA N6-ADENOSINE THREONYLCARBAMOYLTRANSFERASE"/>
    <property type="match status" value="1"/>
</dbReference>
<dbReference type="PANTHER" id="PTHR11735:SF6">
    <property type="entry name" value="TRNA N6-ADENOSINE THREONYLCARBAMOYLTRANSFERASE, MITOCHONDRIAL"/>
    <property type="match status" value="1"/>
</dbReference>
<evidence type="ECO:0000256" key="8">
    <source>
        <dbReference type="ARBA" id="ARBA00048117"/>
    </source>
</evidence>
<accession>A0A6J6DRX5</accession>
<dbReference type="Pfam" id="PF00814">
    <property type="entry name" value="TsaD"/>
    <property type="match status" value="1"/>
</dbReference>
<dbReference type="InterPro" id="IPR017861">
    <property type="entry name" value="KAE1/TsaD"/>
</dbReference>
<protein>
    <recommendedName>
        <fullName evidence="1">N(6)-L-threonylcarbamoyladenine synthase</fullName>
        <ecNumber evidence="1">2.3.1.234</ecNumber>
    </recommendedName>
</protein>
<dbReference type="CDD" id="cd24133">
    <property type="entry name" value="ASKHA_NBD_TsaD_bac"/>
    <property type="match status" value="1"/>
</dbReference>
<sequence>MSSFQVNESTVVLAIETSCDETAAAVVMGGNDVLSSVVSSQIDIHARFGGVVPEVASRAHLEAIVPVVRQAISDAGILPGRIDAVAATAGPGLIGALLVGVSAAKSLSLVWDVPFIGVNHLEAHLYAGLLDDPTLQFPLVVLLVSGGHTMIVEMRGHGDYTVLGRTIDDAAGEAYDKVARFLDVGYPGGPAIDALASQGDATSIEFPRAMMHDGLNVSFSGLKTSVINYVRKNPDAANADIAASFQEAVVDVLCAKTIKAAQQVGARGIVLGGGVSANSLLRSTMTTRGEQAGFSVALPSRAMCTDNAAMIAAAAWHRLKSDGPRALDCGAYPTLKLAEVPR</sequence>
<organism evidence="10">
    <name type="scientific">freshwater metagenome</name>
    <dbReference type="NCBI Taxonomy" id="449393"/>
    <lineage>
        <taxon>unclassified sequences</taxon>
        <taxon>metagenomes</taxon>
        <taxon>ecological metagenomes</taxon>
    </lineage>
</organism>
<dbReference type="PROSITE" id="PS01016">
    <property type="entry name" value="GLYCOPROTEASE"/>
    <property type="match status" value="1"/>
</dbReference>
<evidence type="ECO:0000256" key="4">
    <source>
        <dbReference type="ARBA" id="ARBA00022694"/>
    </source>
</evidence>
<keyword evidence="4" id="KW-0819">tRNA processing</keyword>
<dbReference type="InterPro" id="IPR022450">
    <property type="entry name" value="TsaD"/>
</dbReference>
<evidence type="ECO:0000256" key="6">
    <source>
        <dbReference type="ARBA" id="ARBA00023004"/>
    </source>
</evidence>
<evidence type="ECO:0000259" key="9">
    <source>
        <dbReference type="Pfam" id="PF00814"/>
    </source>
</evidence>
<dbReference type="NCBIfam" id="TIGR03723">
    <property type="entry name" value="T6A_TsaD_YgjD"/>
    <property type="match status" value="1"/>
</dbReference>
<feature type="domain" description="Gcp-like" evidence="9">
    <location>
        <begin position="33"/>
        <end position="312"/>
    </location>
</feature>
<dbReference type="InterPro" id="IPR017860">
    <property type="entry name" value="Peptidase_M22_CS"/>
</dbReference>
<proteinExistence type="inferred from homology"/>
<keyword evidence="7" id="KW-0012">Acyltransferase</keyword>
<reference evidence="10" key="1">
    <citation type="submission" date="2020-05" db="EMBL/GenBank/DDBJ databases">
        <authorList>
            <person name="Chiriac C."/>
            <person name="Salcher M."/>
            <person name="Ghai R."/>
            <person name="Kavagutti S V."/>
        </authorList>
    </citation>
    <scope>NUCLEOTIDE SEQUENCE</scope>
</reference>
<keyword evidence="6" id="KW-0408">Iron</keyword>
<evidence type="ECO:0000313" key="10">
    <source>
        <dbReference type="EMBL" id="CAB4566266.1"/>
    </source>
</evidence>
<dbReference type="SUPFAM" id="SSF53067">
    <property type="entry name" value="Actin-like ATPase domain"/>
    <property type="match status" value="2"/>
</dbReference>
<dbReference type="NCBIfam" id="TIGR00329">
    <property type="entry name" value="gcp_kae1"/>
    <property type="match status" value="1"/>
</dbReference>
<dbReference type="FunFam" id="3.30.420.40:FF:000040">
    <property type="entry name" value="tRNA N6-adenosine threonylcarbamoyltransferase"/>
    <property type="match status" value="1"/>
</dbReference>
<evidence type="ECO:0000256" key="3">
    <source>
        <dbReference type="ARBA" id="ARBA00022679"/>
    </source>
</evidence>